<evidence type="ECO:0000313" key="4">
    <source>
        <dbReference type="Proteomes" id="UP000807025"/>
    </source>
</evidence>
<dbReference type="InterPro" id="IPR045340">
    <property type="entry name" value="DUF6533"/>
</dbReference>
<keyword evidence="1" id="KW-0472">Membrane</keyword>
<keyword evidence="4" id="KW-1185">Reference proteome</keyword>
<accession>A0A9P6A5A9</accession>
<proteinExistence type="predicted"/>
<feature type="transmembrane region" description="Helical" evidence="1">
    <location>
        <begin position="98"/>
        <end position="120"/>
    </location>
</feature>
<dbReference type="Proteomes" id="UP000807025">
    <property type="component" value="Unassembled WGS sequence"/>
</dbReference>
<gene>
    <name evidence="3" type="ORF">BDN71DRAFT_1189847</name>
</gene>
<reference evidence="3" key="1">
    <citation type="submission" date="2020-11" db="EMBL/GenBank/DDBJ databases">
        <authorList>
            <consortium name="DOE Joint Genome Institute"/>
            <person name="Ahrendt S."/>
            <person name="Riley R."/>
            <person name="Andreopoulos W."/>
            <person name="Labutti K."/>
            <person name="Pangilinan J."/>
            <person name="Ruiz-Duenas F.J."/>
            <person name="Barrasa J.M."/>
            <person name="Sanchez-Garcia M."/>
            <person name="Camarero S."/>
            <person name="Miyauchi S."/>
            <person name="Serrano A."/>
            <person name="Linde D."/>
            <person name="Babiker R."/>
            <person name="Drula E."/>
            <person name="Ayuso-Fernandez I."/>
            <person name="Pacheco R."/>
            <person name="Padilla G."/>
            <person name="Ferreira P."/>
            <person name="Barriuso J."/>
            <person name="Kellner H."/>
            <person name="Castanera R."/>
            <person name="Alfaro M."/>
            <person name="Ramirez L."/>
            <person name="Pisabarro A.G."/>
            <person name="Kuo A."/>
            <person name="Tritt A."/>
            <person name="Lipzen A."/>
            <person name="He G."/>
            <person name="Yan M."/>
            <person name="Ng V."/>
            <person name="Cullen D."/>
            <person name="Martin F."/>
            <person name="Rosso M.-N."/>
            <person name="Henrissat B."/>
            <person name="Hibbett D."/>
            <person name="Martinez A.T."/>
            <person name="Grigoriev I.V."/>
        </authorList>
    </citation>
    <scope>NUCLEOTIDE SEQUENCE</scope>
    <source>
        <strain evidence="3">ATCC 90797</strain>
    </source>
</reference>
<protein>
    <recommendedName>
        <fullName evidence="2">DUF6533 domain-containing protein</fullName>
    </recommendedName>
</protein>
<feature type="transmembrane region" description="Helical" evidence="1">
    <location>
        <begin position="178"/>
        <end position="200"/>
    </location>
</feature>
<feature type="transmembrane region" description="Helical" evidence="1">
    <location>
        <begin position="220"/>
        <end position="236"/>
    </location>
</feature>
<evidence type="ECO:0000259" key="2">
    <source>
        <dbReference type="Pfam" id="PF20151"/>
    </source>
</evidence>
<name>A0A9P6A5A9_PLEER</name>
<keyword evidence="1" id="KW-0812">Transmembrane</keyword>
<organism evidence="3 4">
    <name type="scientific">Pleurotus eryngii</name>
    <name type="common">Boletus of the steppes</name>
    <dbReference type="NCBI Taxonomy" id="5323"/>
    <lineage>
        <taxon>Eukaryota</taxon>
        <taxon>Fungi</taxon>
        <taxon>Dikarya</taxon>
        <taxon>Basidiomycota</taxon>
        <taxon>Agaricomycotina</taxon>
        <taxon>Agaricomycetes</taxon>
        <taxon>Agaricomycetidae</taxon>
        <taxon>Agaricales</taxon>
        <taxon>Pleurotineae</taxon>
        <taxon>Pleurotaceae</taxon>
        <taxon>Pleurotus</taxon>
    </lineage>
</organism>
<dbReference type="OrthoDB" id="2958007at2759"/>
<evidence type="ECO:0000256" key="1">
    <source>
        <dbReference type="SAM" id="Phobius"/>
    </source>
</evidence>
<dbReference type="EMBL" id="MU154528">
    <property type="protein sequence ID" value="KAF9500208.1"/>
    <property type="molecule type" value="Genomic_DNA"/>
</dbReference>
<comment type="caution">
    <text evidence="3">The sequence shown here is derived from an EMBL/GenBank/DDBJ whole genome shotgun (WGS) entry which is preliminary data.</text>
</comment>
<dbReference type="AlphaFoldDB" id="A0A9P6A5A9"/>
<keyword evidence="1" id="KW-1133">Transmembrane helix</keyword>
<evidence type="ECO:0000313" key="3">
    <source>
        <dbReference type="EMBL" id="KAF9500208.1"/>
    </source>
</evidence>
<feature type="domain" description="DUF6533" evidence="2">
    <location>
        <begin position="30"/>
        <end position="75"/>
    </location>
</feature>
<sequence length="317" mass="34715">MPAAAFVASSVMPPSGTSIYALALLRQASYTSVTSVALLLYDYSLTVYAEPSLIWSAPWSLGKALFLLTRYLPFLDGSLSLYRDFGPKTQRCSLNDNIIGWSLILGTAIAELIMVLRVWALWTRSRWVGVGLALLSAAAIVGTGIVYIKFSQQRSFPAGDIPNQFGCRPLDGSNTERVIFIIVTVFEILMLILTVTRVLLDQTLRASSVIRGAYRDGVMYYALLAISSTVNAVMISKTQSPIATMLVLPQRILHSVLSARIILRVRGDALNRKAMLVESMPISDSVFAGSCVIIQASQGRTAEWFGDPYSRFGELVE</sequence>
<dbReference type="Pfam" id="PF20151">
    <property type="entry name" value="DUF6533"/>
    <property type="match status" value="1"/>
</dbReference>
<feature type="transmembrane region" description="Helical" evidence="1">
    <location>
        <begin position="127"/>
        <end position="148"/>
    </location>
</feature>